<dbReference type="AlphaFoldDB" id="A0A1X0NXE6"/>
<evidence type="ECO:0000313" key="2">
    <source>
        <dbReference type="EMBL" id="ORC89364.1"/>
    </source>
</evidence>
<evidence type="ECO:0000256" key="1">
    <source>
        <dbReference type="SAM" id="MobiDB-lite"/>
    </source>
</evidence>
<organism evidence="2 3">
    <name type="scientific">Trypanosoma theileri</name>
    <dbReference type="NCBI Taxonomy" id="67003"/>
    <lineage>
        <taxon>Eukaryota</taxon>
        <taxon>Discoba</taxon>
        <taxon>Euglenozoa</taxon>
        <taxon>Kinetoplastea</taxon>
        <taxon>Metakinetoplastina</taxon>
        <taxon>Trypanosomatida</taxon>
        <taxon>Trypanosomatidae</taxon>
        <taxon>Trypanosoma</taxon>
    </lineage>
</organism>
<protein>
    <submittedName>
        <fullName evidence="2">Uncharacterized protein</fullName>
    </submittedName>
</protein>
<feature type="region of interest" description="Disordered" evidence="1">
    <location>
        <begin position="20"/>
        <end position="52"/>
    </location>
</feature>
<dbReference type="RefSeq" id="XP_028883430.1">
    <property type="nucleotide sequence ID" value="XM_029025114.1"/>
</dbReference>
<proteinExistence type="predicted"/>
<keyword evidence="3" id="KW-1185">Reference proteome</keyword>
<feature type="compositionally biased region" description="Low complexity" evidence="1">
    <location>
        <begin position="38"/>
        <end position="52"/>
    </location>
</feature>
<dbReference type="OrthoDB" id="261755at2759"/>
<dbReference type="EMBL" id="NBCO01000012">
    <property type="protein sequence ID" value="ORC89364.1"/>
    <property type="molecule type" value="Genomic_DNA"/>
</dbReference>
<name>A0A1X0NXE6_9TRYP</name>
<dbReference type="VEuPathDB" id="TriTrypDB:TM35_000121390"/>
<dbReference type="Proteomes" id="UP000192257">
    <property type="component" value="Unassembled WGS sequence"/>
</dbReference>
<accession>A0A1X0NXE6</accession>
<reference evidence="2 3" key="1">
    <citation type="submission" date="2017-03" db="EMBL/GenBank/DDBJ databases">
        <title>An alternative strategy for trypanosome survival in the mammalian bloodstream revealed through genome and transcriptome analysis of the ubiquitous bovine parasite Trypanosoma (Megatrypanum) theileri.</title>
        <authorList>
            <person name="Kelly S."/>
            <person name="Ivens A."/>
            <person name="Mott A."/>
            <person name="O'Neill E."/>
            <person name="Emms D."/>
            <person name="Macleod O."/>
            <person name="Voorheis P."/>
            <person name="Matthews J."/>
            <person name="Matthews K."/>
            <person name="Carrington M."/>
        </authorList>
    </citation>
    <scope>NUCLEOTIDE SEQUENCE [LARGE SCALE GENOMIC DNA]</scope>
    <source>
        <strain evidence="2">Edinburgh</strain>
    </source>
</reference>
<evidence type="ECO:0000313" key="3">
    <source>
        <dbReference type="Proteomes" id="UP000192257"/>
    </source>
</evidence>
<sequence length="238" mass="26551">MWRCRILADVARGVRDTATRPSTYPYQRGGRVHARTTNSNNHKLNSNNNNNNNNNKRSFWLFPFSWSPSKAFVWLKANAMALATYQFFLEASCTSYFAWLLLHGGMTTSDIEARMRNSNSGTALLAGLVDWKSGQHAEGYTIAGHHIDAETLSAFHTGHNIAAGLLPLQLVLLALTYPAVRRVWIRASGPLTASLRQMRDRSITNIFGNRFAGYTTTSAAAENTAACNPFGKQQRRRK</sequence>
<gene>
    <name evidence="2" type="ORF">TM35_000121390</name>
</gene>
<comment type="caution">
    <text evidence="2">The sequence shown here is derived from an EMBL/GenBank/DDBJ whole genome shotgun (WGS) entry which is preliminary data.</text>
</comment>
<dbReference type="GeneID" id="39984894"/>